<accession>A0AA35RNU8</accession>
<sequence length="241" mass="26065">MATRPSTFIPACLDGKSWTIRSTNTWSTRCTCTGDLPVCASAVAYPGSEQENMPSHWSVYVTVSDLEAATERARAAGGTVISEPFQVMDVGRMSMIQDQQGAMLRLWYPIQHVGAGVINEPGALSWFELATTDTDSAQEFYAQVLEVEIGPDPDSPFPYTLVKVDGEPAAGIIQIVDDWGPVPPNWGVYFGVDDVDGTVAKARELGGKVIVEPNDIGDFARFSVLSDPEGAVFSVINLTQW</sequence>
<protein>
    <submittedName>
        <fullName evidence="2">Anthracycline biosynthesis protein DauV</fullName>
    </submittedName>
</protein>
<dbReference type="PROSITE" id="PS51819">
    <property type="entry name" value="VOC"/>
    <property type="match status" value="1"/>
</dbReference>
<dbReference type="AlphaFoldDB" id="A0AA35RNU8"/>
<dbReference type="InterPro" id="IPR004360">
    <property type="entry name" value="Glyas_Fos-R_dOase_dom"/>
</dbReference>
<gene>
    <name evidence="2" type="ORF">GBAR_LOCUS9347</name>
</gene>
<evidence type="ECO:0000259" key="1">
    <source>
        <dbReference type="PROSITE" id="PS51819"/>
    </source>
</evidence>
<comment type="caution">
    <text evidence="2">The sequence shown here is derived from an EMBL/GenBank/DDBJ whole genome shotgun (WGS) entry which is preliminary data.</text>
</comment>
<proteinExistence type="predicted"/>
<name>A0AA35RNU8_GEOBA</name>
<reference evidence="2" key="1">
    <citation type="submission" date="2023-03" db="EMBL/GenBank/DDBJ databases">
        <authorList>
            <person name="Steffen K."/>
            <person name="Cardenas P."/>
        </authorList>
    </citation>
    <scope>NUCLEOTIDE SEQUENCE</scope>
</reference>
<dbReference type="SUPFAM" id="SSF54593">
    <property type="entry name" value="Glyoxalase/Bleomycin resistance protein/Dihydroxybiphenyl dioxygenase"/>
    <property type="match status" value="2"/>
</dbReference>
<dbReference type="Gene3D" id="3.10.180.10">
    <property type="entry name" value="2,3-Dihydroxybiphenyl 1,2-Dioxygenase, domain 1"/>
    <property type="match status" value="2"/>
</dbReference>
<organism evidence="2 3">
    <name type="scientific">Geodia barretti</name>
    <name type="common">Barrett's horny sponge</name>
    <dbReference type="NCBI Taxonomy" id="519541"/>
    <lineage>
        <taxon>Eukaryota</taxon>
        <taxon>Metazoa</taxon>
        <taxon>Porifera</taxon>
        <taxon>Demospongiae</taxon>
        <taxon>Heteroscleromorpha</taxon>
        <taxon>Tetractinellida</taxon>
        <taxon>Astrophorina</taxon>
        <taxon>Geodiidae</taxon>
        <taxon>Geodia</taxon>
    </lineage>
</organism>
<feature type="domain" description="VOC" evidence="1">
    <location>
        <begin position="123"/>
        <end position="238"/>
    </location>
</feature>
<dbReference type="InterPro" id="IPR052164">
    <property type="entry name" value="Anthracycline_SecMetBiosynth"/>
</dbReference>
<dbReference type="InterPro" id="IPR041581">
    <property type="entry name" value="Glyoxalase_6"/>
</dbReference>
<dbReference type="CDD" id="cd07247">
    <property type="entry name" value="SgaA_N_like"/>
    <property type="match status" value="1"/>
</dbReference>
<dbReference type="PANTHER" id="PTHR33993">
    <property type="entry name" value="GLYOXALASE-RELATED"/>
    <property type="match status" value="1"/>
</dbReference>
<keyword evidence="3" id="KW-1185">Reference proteome</keyword>
<evidence type="ECO:0000313" key="3">
    <source>
        <dbReference type="Proteomes" id="UP001174909"/>
    </source>
</evidence>
<dbReference type="InterPro" id="IPR029068">
    <property type="entry name" value="Glyas_Bleomycin-R_OHBP_Dase"/>
</dbReference>
<dbReference type="Pfam" id="PF00903">
    <property type="entry name" value="Glyoxalase"/>
    <property type="match status" value="1"/>
</dbReference>
<dbReference type="Pfam" id="PF18029">
    <property type="entry name" value="Glyoxalase_6"/>
    <property type="match status" value="1"/>
</dbReference>
<evidence type="ECO:0000313" key="2">
    <source>
        <dbReference type="EMBL" id="CAI8014998.1"/>
    </source>
</evidence>
<dbReference type="Proteomes" id="UP001174909">
    <property type="component" value="Unassembled WGS sequence"/>
</dbReference>
<dbReference type="InterPro" id="IPR037523">
    <property type="entry name" value="VOC_core"/>
</dbReference>
<dbReference type="PANTHER" id="PTHR33993:SF14">
    <property type="entry name" value="GB|AAF24581.1"/>
    <property type="match status" value="1"/>
</dbReference>
<dbReference type="EMBL" id="CASHTH010001412">
    <property type="protein sequence ID" value="CAI8014998.1"/>
    <property type="molecule type" value="Genomic_DNA"/>
</dbReference>